<dbReference type="GO" id="GO:0016020">
    <property type="term" value="C:membrane"/>
    <property type="evidence" value="ECO:0007669"/>
    <property type="project" value="UniProtKB-SubCell"/>
</dbReference>
<proteinExistence type="inferred from homology"/>
<dbReference type="PIRSF" id="PIRSF016565">
    <property type="entry name" value="PucC"/>
    <property type="match status" value="1"/>
</dbReference>
<dbReference type="InterPro" id="IPR036259">
    <property type="entry name" value="MFS_trans_sf"/>
</dbReference>
<dbReference type="EMBL" id="JPSP01000003">
    <property type="protein sequence ID" value="KFF41757.1"/>
    <property type="molecule type" value="Genomic_DNA"/>
</dbReference>
<keyword evidence="5 6" id="KW-0472">Membrane</keyword>
<dbReference type="PANTHER" id="PTHR23538:SF1">
    <property type="entry name" value="44.5 KD BACTERIOCHLOROPHYLL SYNTHASE SUBUNIT"/>
    <property type="match status" value="1"/>
</dbReference>
<dbReference type="PATRIC" id="fig|1527444.3.peg.369"/>
<dbReference type="PANTHER" id="PTHR23538">
    <property type="entry name" value="44.5 KD BACTERIOCHLOROPHYLL SYNTHASE SUBUNIT"/>
    <property type="match status" value="1"/>
</dbReference>
<feature type="transmembrane region" description="Helical" evidence="6">
    <location>
        <begin position="95"/>
        <end position="116"/>
    </location>
</feature>
<keyword evidence="3 6" id="KW-0812">Transmembrane</keyword>
<accession>A0A086CHU3</accession>
<name>A0A086CHU3_9CHRO</name>
<reference evidence="7 8" key="1">
    <citation type="submission" date="2014-08" db="EMBL/GenBank/DDBJ databases">
        <title>Comparative genomics reveals surprising divergence of two closely related strains of uncultivated UCYN-A cyanobacteria.</title>
        <authorList>
            <person name="Bombar D."/>
            <person name="Heller P."/>
            <person name="Sanchez-Baracaldo P."/>
            <person name="Carter B.J."/>
            <person name="Zert J.P."/>
        </authorList>
    </citation>
    <scope>NUCLEOTIDE SEQUENCE [LARGE SCALE GENOMIC DNA]</scope>
</reference>
<feature type="transmembrane region" description="Helical" evidence="6">
    <location>
        <begin position="412"/>
        <end position="436"/>
    </location>
</feature>
<comment type="subcellular location">
    <subcellularLocation>
        <location evidence="1">Membrane</location>
        <topology evidence="1">Multi-pass membrane protein</topology>
    </subcellularLocation>
</comment>
<feature type="transmembrane region" description="Helical" evidence="6">
    <location>
        <begin position="284"/>
        <end position="304"/>
    </location>
</feature>
<dbReference type="SUPFAM" id="SSF103473">
    <property type="entry name" value="MFS general substrate transporter"/>
    <property type="match status" value="1"/>
</dbReference>
<dbReference type="CDD" id="cd06176">
    <property type="entry name" value="MFS_BCD_PucC-like"/>
    <property type="match status" value="1"/>
</dbReference>
<feature type="transmembrane region" description="Helical" evidence="6">
    <location>
        <begin position="57"/>
        <end position="75"/>
    </location>
</feature>
<dbReference type="Pfam" id="PF03209">
    <property type="entry name" value="PUCC"/>
    <property type="match status" value="1"/>
</dbReference>
<dbReference type="InterPro" id="IPR004896">
    <property type="entry name" value="PucC-rel"/>
</dbReference>
<dbReference type="Proteomes" id="UP000028922">
    <property type="component" value="Unassembled WGS sequence"/>
</dbReference>
<protein>
    <submittedName>
        <fullName evidence="7">PUCC protein</fullName>
    </submittedName>
</protein>
<evidence type="ECO:0000256" key="3">
    <source>
        <dbReference type="ARBA" id="ARBA00022692"/>
    </source>
</evidence>
<organism evidence="7 8">
    <name type="scientific">Candidatus Atelocyanobacterium thalassa isolate SIO64986</name>
    <dbReference type="NCBI Taxonomy" id="1527444"/>
    <lineage>
        <taxon>Bacteria</taxon>
        <taxon>Bacillati</taxon>
        <taxon>Cyanobacteriota</taxon>
        <taxon>Cyanophyceae</taxon>
        <taxon>Oscillatoriophycideae</taxon>
        <taxon>Chroococcales</taxon>
        <taxon>Aphanothecaceae</taxon>
        <taxon>Candidatus Atelocyanobacterium</taxon>
        <taxon>Candidatus Atelocyanobacterium thalassae</taxon>
    </lineage>
</organism>
<keyword evidence="4 6" id="KW-1133">Transmembrane helix</keyword>
<feature type="transmembrane region" description="Helical" evidence="6">
    <location>
        <begin position="354"/>
        <end position="371"/>
    </location>
</feature>
<evidence type="ECO:0000256" key="6">
    <source>
        <dbReference type="SAM" id="Phobius"/>
    </source>
</evidence>
<comment type="caution">
    <text evidence="7">The sequence shown here is derived from an EMBL/GenBank/DDBJ whole genome shotgun (WGS) entry which is preliminary data.</text>
</comment>
<evidence type="ECO:0000256" key="1">
    <source>
        <dbReference type="ARBA" id="ARBA00004141"/>
    </source>
</evidence>
<feature type="transmembrane region" description="Helical" evidence="6">
    <location>
        <begin position="21"/>
        <end position="45"/>
    </location>
</feature>
<feature type="transmembrane region" description="Helical" evidence="6">
    <location>
        <begin position="448"/>
        <end position="469"/>
    </location>
</feature>
<evidence type="ECO:0000256" key="5">
    <source>
        <dbReference type="ARBA" id="ARBA00023136"/>
    </source>
</evidence>
<dbReference type="InterPro" id="IPR026036">
    <property type="entry name" value="PucC"/>
</dbReference>
<feature type="transmembrane region" description="Helical" evidence="6">
    <location>
        <begin position="229"/>
        <end position="248"/>
    </location>
</feature>
<feature type="transmembrane region" description="Helical" evidence="6">
    <location>
        <begin position="377"/>
        <end position="400"/>
    </location>
</feature>
<feature type="transmembrane region" description="Helical" evidence="6">
    <location>
        <begin position="136"/>
        <end position="160"/>
    </location>
</feature>
<dbReference type="AlphaFoldDB" id="A0A086CHU3"/>
<sequence length="492" mass="53664">MSTKNNLQTSSSQSIKLLPKIGLLTMFRLGLFQMGLGIMSLLTLGVINRVMIDELKVIPWVAAVAIAMYQFVSPAKIWFGQMSDSKPIKGYHRTVYIWIGAAFFTSLSYLALQVAWKLGQSIQNIGWEWRTDIWAIVLGLVFACYGLALSMSSTPFAALLVDISDDDNRSQLIGIVWSMLMIGIVIGAIISSQLLNTPEICGPSIMTYNSSQGSKIVDISVLKNTVNPVFVLMPMIVLGLCLISTWGIESNYSRFSTRSNHSQREDQITLKESLKVLTASRQTFVFFSFILILTLSLFMQDAVMEPYGGEVFGMCISETTQLNAFFGMGTLFGIGLTGFLILPKLGKKQTTKIGCIFSIICFTLIIFSGVMESQDLLKFGLLLLGLASGTITAGATSLMLDLTVAETAGTFIGAWGLSQAMARGFSTVLGGVILYIGKSIFSAPVFSYSLVFLMQSIGMLFAINVLKYVSIKEFQNDAKSAISVVMEGDLEG</sequence>
<evidence type="ECO:0000313" key="8">
    <source>
        <dbReference type="Proteomes" id="UP000028922"/>
    </source>
</evidence>
<gene>
    <name evidence="7" type="ORF">ucyna2_00386</name>
</gene>
<dbReference type="Gene3D" id="1.20.1250.20">
    <property type="entry name" value="MFS general substrate transporter like domains"/>
    <property type="match status" value="1"/>
</dbReference>
<evidence type="ECO:0000313" key="7">
    <source>
        <dbReference type="EMBL" id="KFF41757.1"/>
    </source>
</evidence>
<evidence type="ECO:0000256" key="2">
    <source>
        <dbReference type="ARBA" id="ARBA00008412"/>
    </source>
</evidence>
<dbReference type="eggNOG" id="COG2211">
    <property type="taxonomic scope" value="Bacteria"/>
</dbReference>
<feature type="transmembrane region" description="Helical" evidence="6">
    <location>
        <begin position="324"/>
        <end position="342"/>
    </location>
</feature>
<feature type="transmembrane region" description="Helical" evidence="6">
    <location>
        <begin position="172"/>
        <end position="190"/>
    </location>
</feature>
<dbReference type="STRING" id="1527444.ucyna2_00386"/>
<evidence type="ECO:0000256" key="4">
    <source>
        <dbReference type="ARBA" id="ARBA00022989"/>
    </source>
</evidence>
<comment type="similarity">
    <text evidence="2">Belongs to the PucC family.</text>
</comment>